<sequence>MKYKDGGSRGNGVARQQMFWSVILKFFPDCAMGARPARRLASASFLQFGYKLLRKIHSAGRFWTLR</sequence>
<organism evidence="1 2">
    <name type="scientific">Methylocella tundrae</name>
    <dbReference type="NCBI Taxonomy" id="227605"/>
    <lineage>
        <taxon>Bacteria</taxon>
        <taxon>Pseudomonadati</taxon>
        <taxon>Pseudomonadota</taxon>
        <taxon>Alphaproteobacteria</taxon>
        <taxon>Hyphomicrobiales</taxon>
        <taxon>Beijerinckiaceae</taxon>
        <taxon>Methylocella</taxon>
    </lineage>
</organism>
<accession>A0A4U8YZV9</accession>
<evidence type="ECO:0000313" key="2">
    <source>
        <dbReference type="Proteomes" id="UP000294360"/>
    </source>
</evidence>
<dbReference type="Proteomes" id="UP000294360">
    <property type="component" value="Chromosome"/>
</dbReference>
<protein>
    <submittedName>
        <fullName evidence="1">Uncharacterized protein</fullName>
    </submittedName>
</protein>
<dbReference type="AlphaFoldDB" id="A0A4U8YZV9"/>
<evidence type="ECO:0000313" key="1">
    <source>
        <dbReference type="EMBL" id="VFU07695.1"/>
    </source>
</evidence>
<reference evidence="1 2" key="1">
    <citation type="submission" date="2019-03" db="EMBL/GenBank/DDBJ databases">
        <authorList>
            <person name="Kox A.R. M."/>
        </authorList>
    </citation>
    <scope>NUCLEOTIDE SEQUENCE [LARGE SCALE GENOMIC DNA]</scope>
    <source>
        <strain evidence="1">MTUNDRAET4 annotated genome</strain>
    </source>
</reference>
<dbReference type="KEGG" id="mtun:MTUNDRAET4_0802"/>
<dbReference type="EMBL" id="LR536450">
    <property type="protein sequence ID" value="VFU07695.1"/>
    <property type="molecule type" value="Genomic_DNA"/>
</dbReference>
<gene>
    <name evidence="1" type="ORF">MTUNDRAET4_0802</name>
</gene>
<proteinExistence type="predicted"/>
<name>A0A4U8YZV9_METTU</name>